<gene>
    <name evidence="7" type="ORF">AAIG11_05645</name>
</gene>
<dbReference type="SMART" id="SM00448">
    <property type="entry name" value="REC"/>
    <property type="match status" value="1"/>
</dbReference>
<dbReference type="InterPro" id="IPR011990">
    <property type="entry name" value="TPR-like_helical_dom_sf"/>
</dbReference>
<dbReference type="Gene3D" id="3.40.50.2300">
    <property type="match status" value="1"/>
</dbReference>
<dbReference type="InterPro" id="IPR001789">
    <property type="entry name" value="Sig_transdc_resp-reg_receiver"/>
</dbReference>
<dbReference type="SUPFAM" id="SSF46894">
    <property type="entry name" value="C-terminal effector domain of the bipartite response regulators"/>
    <property type="match status" value="1"/>
</dbReference>
<evidence type="ECO:0000256" key="3">
    <source>
        <dbReference type="ARBA" id="ARBA00024867"/>
    </source>
</evidence>
<dbReference type="InterPro" id="IPR036388">
    <property type="entry name" value="WH-like_DNA-bd_sf"/>
</dbReference>
<feature type="modified residue" description="4-aspartylphosphate" evidence="4">
    <location>
        <position position="54"/>
    </location>
</feature>
<dbReference type="Pfam" id="PF00072">
    <property type="entry name" value="Response_reg"/>
    <property type="match status" value="1"/>
</dbReference>
<proteinExistence type="predicted"/>
<dbReference type="EMBL" id="JBCITM010000004">
    <property type="protein sequence ID" value="MEN1759943.1"/>
    <property type="molecule type" value="Genomic_DNA"/>
</dbReference>
<keyword evidence="8" id="KW-1185">Reference proteome</keyword>
<name>A0ABU9VRZ7_9CLOT</name>
<dbReference type="SMART" id="SM01043">
    <property type="entry name" value="BTAD"/>
    <property type="match status" value="1"/>
</dbReference>
<evidence type="ECO:0000256" key="1">
    <source>
        <dbReference type="ARBA" id="ARBA00018672"/>
    </source>
</evidence>
<dbReference type="InterPro" id="IPR011006">
    <property type="entry name" value="CheY-like_superfamily"/>
</dbReference>
<keyword evidence="5" id="KW-0175">Coiled coil</keyword>
<dbReference type="Proteomes" id="UP001407405">
    <property type="component" value="Unassembled WGS sequence"/>
</dbReference>
<keyword evidence="2" id="KW-0238">DNA-binding</keyword>
<dbReference type="InterPro" id="IPR051677">
    <property type="entry name" value="AfsR-DnrI-RedD_regulator"/>
</dbReference>
<organism evidence="7 8">
    <name type="scientific">Anoxynatronum sibiricum</name>
    <dbReference type="NCBI Taxonomy" id="210623"/>
    <lineage>
        <taxon>Bacteria</taxon>
        <taxon>Bacillati</taxon>
        <taxon>Bacillota</taxon>
        <taxon>Clostridia</taxon>
        <taxon>Eubacteriales</taxon>
        <taxon>Clostridiaceae</taxon>
        <taxon>Anoxynatronum</taxon>
    </lineage>
</organism>
<accession>A0ABU9VRZ7</accession>
<evidence type="ECO:0000259" key="6">
    <source>
        <dbReference type="PROSITE" id="PS50110"/>
    </source>
</evidence>
<evidence type="ECO:0000256" key="2">
    <source>
        <dbReference type="ARBA" id="ARBA00023125"/>
    </source>
</evidence>
<evidence type="ECO:0000256" key="4">
    <source>
        <dbReference type="PROSITE-ProRule" id="PRU00169"/>
    </source>
</evidence>
<evidence type="ECO:0000256" key="5">
    <source>
        <dbReference type="SAM" id="Coils"/>
    </source>
</evidence>
<dbReference type="SUPFAM" id="SSF52172">
    <property type="entry name" value="CheY-like"/>
    <property type="match status" value="1"/>
</dbReference>
<dbReference type="PANTHER" id="PTHR35807">
    <property type="entry name" value="TRANSCRIPTIONAL REGULATOR REDD-RELATED"/>
    <property type="match status" value="1"/>
</dbReference>
<dbReference type="SUPFAM" id="SSF48452">
    <property type="entry name" value="TPR-like"/>
    <property type="match status" value="1"/>
</dbReference>
<feature type="domain" description="Response regulatory" evidence="6">
    <location>
        <begin position="3"/>
        <end position="117"/>
    </location>
</feature>
<dbReference type="PROSITE" id="PS50110">
    <property type="entry name" value="RESPONSE_REGULATORY"/>
    <property type="match status" value="1"/>
</dbReference>
<dbReference type="PANTHER" id="PTHR35807:SF2">
    <property type="entry name" value="TRANSCRIPTIONAL ACTIVATOR DOMAIN"/>
    <property type="match status" value="1"/>
</dbReference>
<dbReference type="Pfam" id="PF03704">
    <property type="entry name" value="BTAD"/>
    <property type="match status" value="1"/>
</dbReference>
<dbReference type="InterPro" id="IPR016032">
    <property type="entry name" value="Sig_transdc_resp-reg_C-effctor"/>
</dbReference>
<dbReference type="RefSeq" id="WP_343185268.1">
    <property type="nucleotide sequence ID" value="NZ_JBCITM010000004.1"/>
</dbReference>
<sequence>MLKVIIVDDEPMSVKRFSGLLAKTGMVTLAAAYTNPEEALKNAAIDGAAVAFIDIEMPGMNGLELTEKLQEVNPMLDVVMVTAHDHYALEAYRAHAIGYLLKPVSLEEVARQLELIRLRRETHKPPERPPVLSIRSFGRFRCHTGEDSPAYFNWRTAKARELLAFLHHHQGKPVSRDVILDTLWPEMDLDRAVKNFHATSYYLRESLKERNLANCFERLNGAYRLRMDLVDSDEAAFEQQKQLMEATENQLESNKRMAAIYQGAYCEEDDYPWAEEKRTRYEQEYLEALQRLVDDLLEKKELQEAAQTLRRLLQVDPYEEKNHEKLMDIFIMQDNWPAVRAHYQYVKELFLQDLGETPSQSLRDKIACFHVKQEK</sequence>
<comment type="function">
    <text evidence="3">May play the central regulatory role in sporulation. It may be an element of the effector pathway responsible for the activation of sporulation genes in response to nutritional stress. Spo0A may act in concert with spo0H (a sigma factor) to control the expression of some genes that are critical to the sporulation process.</text>
</comment>
<dbReference type="InterPro" id="IPR005158">
    <property type="entry name" value="BTAD"/>
</dbReference>
<evidence type="ECO:0000313" key="8">
    <source>
        <dbReference type="Proteomes" id="UP001407405"/>
    </source>
</evidence>
<dbReference type="Gene3D" id="1.10.10.10">
    <property type="entry name" value="Winged helix-like DNA-binding domain superfamily/Winged helix DNA-binding domain"/>
    <property type="match status" value="1"/>
</dbReference>
<keyword evidence="4" id="KW-0597">Phosphoprotein</keyword>
<dbReference type="Gene3D" id="1.25.40.10">
    <property type="entry name" value="Tetratricopeptide repeat domain"/>
    <property type="match status" value="1"/>
</dbReference>
<evidence type="ECO:0000313" key="7">
    <source>
        <dbReference type="EMBL" id="MEN1759943.1"/>
    </source>
</evidence>
<comment type="caution">
    <text evidence="7">The sequence shown here is derived from an EMBL/GenBank/DDBJ whole genome shotgun (WGS) entry which is preliminary data.</text>
</comment>
<protein>
    <recommendedName>
        <fullName evidence="1">Stage 0 sporulation protein A homolog</fullName>
    </recommendedName>
</protein>
<feature type="coiled-coil region" evidence="5">
    <location>
        <begin position="230"/>
        <end position="257"/>
    </location>
</feature>
<reference evidence="7 8" key="1">
    <citation type="submission" date="2024-04" db="EMBL/GenBank/DDBJ databases">
        <title>Genome sequencing and metabolic network reconstruction of aminoacids and betaine degradation by Anoxynatronum sibiricum.</title>
        <authorList>
            <person name="Detkova E.N."/>
            <person name="Boltjanskaja Y.V."/>
            <person name="Mardanov A.V."/>
            <person name="Kevbrin V."/>
        </authorList>
    </citation>
    <scope>NUCLEOTIDE SEQUENCE [LARGE SCALE GENOMIC DNA]</scope>
    <source>
        <strain evidence="7 8">Z-7981</strain>
    </source>
</reference>